<sequence>MPHKRKSPDDNPKPKRTYRCDCNERCGGVDHEVSKSTYHEHAPFRKKPMLEAKQRGVENTSGAGSSCRVASLSSASQDEEKHIPHDEQGTPPPGEEEHEEEPLPFLDNDDDFCPPSPPASPRPPNAHPVEEEEEEEEEPPYGWYEETGAPREALLEDLCKQQTFINAMKDTQLDKCDLDDNALNRLRNPQRKFPKLRKMQRHCSCADLGDLGQVG</sequence>
<organism evidence="2 3">
    <name type="scientific">Lentinus brumalis</name>
    <dbReference type="NCBI Taxonomy" id="2498619"/>
    <lineage>
        <taxon>Eukaryota</taxon>
        <taxon>Fungi</taxon>
        <taxon>Dikarya</taxon>
        <taxon>Basidiomycota</taxon>
        <taxon>Agaricomycotina</taxon>
        <taxon>Agaricomycetes</taxon>
        <taxon>Polyporales</taxon>
        <taxon>Polyporaceae</taxon>
        <taxon>Lentinus</taxon>
    </lineage>
</organism>
<feature type="compositionally biased region" description="Pro residues" evidence="1">
    <location>
        <begin position="114"/>
        <end position="126"/>
    </location>
</feature>
<accession>A0A371DVT2</accession>
<dbReference type="EMBL" id="KZ857380">
    <property type="protein sequence ID" value="RDX56624.1"/>
    <property type="molecule type" value="Genomic_DNA"/>
</dbReference>
<evidence type="ECO:0000256" key="1">
    <source>
        <dbReference type="SAM" id="MobiDB-lite"/>
    </source>
</evidence>
<gene>
    <name evidence="2" type="ORF">OH76DRAFT_1477210</name>
</gene>
<name>A0A371DVT2_9APHY</name>
<feature type="compositionally biased region" description="Basic and acidic residues" evidence="1">
    <location>
        <begin position="7"/>
        <end position="56"/>
    </location>
</feature>
<evidence type="ECO:0000313" key="3">
    <source>
        <dbReference type="Proteomes" id="UP000256964"/>
    </source>
</evidence>
<dbReference type="AlphaFoldDB" id="A0A371DVT2"/>
<feature type="compositionally biased region" description="Acidic residues" evidence="1">
    <location>
        <begin position="94"/>
        <end position="112"/>
    </location>
</feature>
<evidence type="ECO:0000313" key="2">
    <source>
        <dbReference type="EMBL" id="RDX56624.1"/>
    </source>
</evidence>
<keyword evidence="3" id="KW-1185">Reference proteome</keyword>
<feature type="compositionally biased region" description="Basic and acidic residues" evidence="1">
    <location>
        <begin position="78"/>
        <end position="88"/>
    </location>
</feature>
<proteinExistence type="predicted"/>
<feature type="region of interest" description="Disordered" evidence="1">
    <location>
        <begin position="1"/>
        <end position="149"/>
    </location>
</feature>
<protein>
    <submittedName>
        <fullName evidence="2">Uncharacterized protein</fullName>
    </submittedName>
</protein>
<dbReference type="Proteomes" id="UP000256964">
    <property type="component" value="Unassembled WGS sequence"/>
</dbReference>
<feature type="compositionally biased region" description="Acidic residues" evidence="1">
    <location>
        <begin position="130"/>
        <end position="139"/>
    </location>
</feature>
<reference evidence="2 3" key="1">
    <citation type="journal article" date="2018" name="Biotechnol. Biofuels">
        <title>Integrative visual omics of the white-rot fungus Polyporus brumalis exposes the biotechnological potential of its oxidative enzymes for delignifying raw plant biomass.</title>
        <authorList>
            <person name="Miyauchi S."/>
            <person name="Rancon A."/>
            <person name="Drula E."/>
            <person name="Hage H."/>
            <person name="Chaduli D."/>
            <person name="Favel A."/>
            <person name="Grisel S."/>
            <person name="Henrissat B."/>
            <person name="Herpoel-Gimbert I."/>
            <person name="Ruiz-Duenas F.J."/>
            <person name="Chevret D."/>
            <person name="Hainaut M."/>
            <person name="Lin J."/>
            <person name="Wang M."/>
            <person name="Pangilinan J."/>
            <person name="Lipzen A."/>
            <person name="Lesage-Meessen L."/>
            <person name="Navarro D."/>
            <person name="Riley R."/>
            <person name="Grigoriev I.V."/>
            <person name="Zhou S."/>
            <person name="Raouche S."/>
            <person name="Rosso M.N."/>
        </authorList>
    </citation>
    <scope>NUCLEOTIDE SEQUENCE [LARGE SCALE GENOMIC DNA]</scope>
    <source>
        <strain evidence="2 3">BRFM 1820</strain>
    </source>
</reference>
<feature type="compositionally biased region" description="Low complexity" evidence="1">
    <location>
        <begin position="63"/>
        <end position="76"/>
    </location>
</feature>